<gene>
    <name evidence="1" type="ORF">CLAFUR5_14033</name>
</gene>
<evidence type="ECO:0008006" key="3">
    <source>
        <dbReference type="Google" id="ProtNLM"/>
    </source>
</evidence>
<protein>
    <recommendedName>
        <fullName evidence="3">F-box domain-containing protein</fullName>
    </recommendedName>
</protein>
<keyword evidence="2" id="KW-1185">Reference proteome</keyword>
<dbReference type="OrthoDB" id="3646601at2759"/>
<evidence type="ECO:0000313" key="2">
    <source>
        <dbReference type="Proteomes" id="UP000756132"/>
    </source>
</evidence>
<dbReference type="RefSeq" id="XP_047769094.1">
    <property type="nucleotide sequence ID" value="XM_047913181.1"/>
</dbReference>
<dbReference type="AlphaFoldDB" id="A0A9Q8UW78"/>
<dbReference type="Proteomes" id="UP000756132">
    <property type="component" value="Chromosome 12"/>
</dbReference>
<evidence type="ECO:0000313" key="1">
    <source>
        <dbReference type="EMBL" id="UJO24728.1"/>
    </source>
</evidence>
<dbReference type="GeneID" id="71993911"/>
<sequence length="177" mass="20616">MAELIASQSRSLLDLPPEIWSHIGRFAVDEAPTLSTWVLRDIQDCRTIRARSAVIKSTEQPPITRTCRALRDELLPFYYRSKINIQLEALGIPWVVLRPTPDYRLLVAWLWAIGKDNRRNVRGVCRRFITRGPYASTHMEVLKERLLEAMGEQWQIEAELVEVKVEHSTVQYMVKFL</sequence>
<name>A0A9Q8UW78_PASFU</name>
<proteinExistence type="predicted"/>
<accession>A0A9Q8UW78</accession>
<reference evidence="1" key="2">
    <citation type="journal article" date="2022" name="Microb. Genom.">
        <title>A chromosome-scale genome assembly of the tomato pathogen Cladosporium fulvum reveals a compartmentalized genome architecture and the presence of a dispensable chromosome.</title>
        <authorList>
            <person name="Zaccaron A.Z."/>
            <person name="Chen L.H."/>
            <person name="Samaras A."/>
            <person name="Stergiopoulos I."/>
        </authorList>
    </citation>
    <scope>NUCLEOTIDE SEQUENCE</scope>
    <source>
        <strain evidence="1">Race5_Kim</strain>
    </source>
</reference>
<organism evidence="1 2">
    <name type="scientific">Passalora fulva</name>
    <name type="common">Tomato leaf mold</name>
    <name type="synonym">Cladosporium fulvum</name>
    <dbReference type="NCBI Taxonomy" id="5499"/>
    <lineage>
        <taxon>Eukaryota</taxon>
        <taxon>Fungi</taxon>
        <taxon>Dikarya</taxon>
        <taxon>Ascomycota</taxon>
        <taxon>Pezizomycotina</taxon>
        <taxon>Dothideomycetes</taxon>
        <taxon>Dothideomycetidae</taxon>
        <taxon>Mycosphaerellales</taxon>
        <taxon>Mycosphaerellaceae</taxon>
        <taxon>Fulvia</taxon>
    </lineage>
</organism>
<dbReference type="KEGG" id="ffu:CLAFUR5_14033"/>
<reference evidence="1" key="1">
    <citation type="submission" date="2021-12" db="EMBL/GenBank/DDBJ databases">
        <authorList>
            <person name="Zaccaron A."/>
            <person name="Stergiopoulos I."/>
        </authorList>
    </citation>
    <scope>NUCLEOTIDE SEQUENCE</scope>
    <source>
        <strain evidence="1">Race5_Kim</strain>
    </source>
</reference>
<dbReference type="EMBL" id="CP090174">
    <property type="protein sequence ID" value="UJO24728.1"/>
    <property type="molecule type" value="Genomic_DNA"/>
</dbReference>